<evidence type="ECO:0000313" key="3">
    <source>
        <dbReference type="EMBL" id="PLS00518.1"/>
    </source>
</evidence>
<accession>A0A2N5GJE3</accession>
<keyword evidence="1" id="KW-0732">Signal</keyword>
<dbReference type="Pfam" id="PF07537">
    <property type="entry name" value="CamS"/>
    <property type="match status" value="1"/>
</dbReference>
<keyword evidence="5" id="KW-1185">Reference proteome</keyword>
<dbReference type="Gene3D" id="3.10.570.10">
    <property type="entry name" value="sex pheromone staph- cam373 precursor domain"/>
    <property type="match status" value="1"/>
</dbReference>
<dbReference type="EMBL" id="PGVA01000037">
    <property type="protein sequence ID" value="PLR81300.1"/>
    <property type="molecule type" value="Genomic_DNA"/>
</dbReference>
<evidence type="ECO:0000313" key="5">
    <source>
        <dbReference type="Proteomes" id="UP000235114"/>
    </source>
</evidence>
<organism evidence="2 4">
    <name type="scientific">Bacillus canaveralius</name>
    <dbReference type="NCBI Taxonomy" id="1403243"/>
    <lineage>
        <taxon>Bacteria</taxon>
        <taxon>Bacillati</taxon>
        <taxon>Bacillota</taxon>
        <taxon>Bacilli</taxon>
        <taxon>Bacillales</taxon>
        <taxon>Bacillaceae</taxon>
        <taxon>Bacillus</taxon>
    </lineage>
</organism>
<dbReference type="RefSeq" id="WP_101578284.1">
    <property type="nucleotide sequence ID" value="NZ_PGVA01000037.1"/>
</dbReference>
<name>A0A2N5GJE3_9BACI</name>
<dbReference type="Proteomes" id="UP000234951">
    <property type="component" value="Unassembled WGS sequence"/>
</dbReference>
<dbReference type="EMBL" id="PGVD01000009">
    <property type="protein sequence ID" value="PLS00518.1"/>
    <property type="molecule type" value="Genomic_DNA"/>
</dbReference>
<dbReference type="Proteomes" id="UP000235114">
    <property type="component" value="Unassembled WGS sequence"/>
</dbReference>
<dbReference type="CDD" id="cd13440">
    <property type="entry name" value="CamS_repeat_2"/>
    <property type="match status" value="1"/>
</dbReference>
<sequence>MKKLSMAALSLVLLLTACAPNFQQQEEVVQETDEKKEKAIIPKYKISDEYYRMITPFEPGEARGLVVNNLNTRYDINEFETGLMRLAQNAFDPNKYVFQEGQFLKKEQVTAWLNRKFTPAQLQARNLDESKNLGLNPPDDEQGTIDERNAKSPIYLAHILEHNYYIKQDNSDAFSLGGVVIGLALNSVHYYQREQFGATFERDITRSELDREGKKLAEEVIKRLRGVDELKEVPITIALFEQETRSSVVPGNFFAYTNVANGSASIGGWEEVNEDYVLFPSKDAEDNHREDFTSFQNFKQDVEEFFPNFNGVIGEGFYAGGQLQELSIDIPIQFYGKAEGIGFTQYVTGKVMEHFPNYISVQVSITSVNGPEALIVRKAEQDEPFVHIYE</sequence>
<evidence type="ECO:0000313" key="2">
    <source>
        <dbReference type="EMBL" id="PLR81300.1"/>
    </source>
</evidence>
<gene>
    <name evidence="2" type="ORF">CU635_15460</name>
    <name evidence="3" type="ORF">CVD25_02495</name>
</gene>
<evidence type="ECO:0000313" key="4">
    <source>
        <dbReference type="Proteomes" id="UP000234951"/>
    </source>
</evidence>
<dbReference type="PIRSF" id="PIRSF012509">
    <property type="entry name" value="CamS"/>
    <property type="match status" value="1"/>
</dbReference>
<reference evidence="3 5" key="2">
    <citation type="submission" date="2017-12" db="EMBL/GenBank/DDBJ databases">
        <title>Comparative Functional Genomics of Dry Heat Resistant strains isolated from the Viking Spacecraft.</title>
        <authorList>
            <person name="Seuylemezian A."/>
            <person name="Cooper K."/>
            <person name="Vaishampayan P."/>
        </authorList>
    </citation>
    <scope>NUCLEOTIDE SEQUENCE [LARGE SCALE GENOMIC DNA]</scope>
    <source>
        <strain evidence="3 5">ATCC 29669</strain>
    </source>
</reference>
<dbReference type="PROSITE" id="PS51257">
    <property type="entry name" value="PROKAR_LIPOPROTEIN"/>
    <property type="match status" value="1"/>
</dbReference>
<reference evidence="2 4" key="1">
    <citation type="submission" date="2017-11" db="EMBL/GenBank/DDBJ databases">
        <title>Comparitive Functional Genomics of Dry Heat Resistant strains isolated from the Viking Spacecraft.</title>
        <authorList>
            <person name="Seuylemezian A."/>
            <person name="Cooper K."/>
            <person name="Vaishampayan P."/>
        </authorList>
    </citation>
    <scope>NUCLEOTIDE SEQUENCE [LARGE SCALE GENOMIC DNA]</scope>
    <source>
        <strain evidence="2 4">M4.6</strain>
    </source>
</reference>
<comment type="caution">
    <text evidence="2">The sequence shown here is derived from an EMBL/GenBank/DDBJ whole genome shotgun (WGS) entry which is preliminary data.</text>
</comment>
<dbReference type="OrthoDB" id="9795361at2"/>
<proteinExistence type="predicted"/>
<dbReference type="CDD" id="cd13441">
    <property type="entry name" value="CamS_repeat_1"/>
    <property type="match status" value="1"/>
</dbReference>
<feature type="signal peptide" evidence="1">
    <location>
        <begin position="1"/>
        <end position="19"/>
    </location>
</feature>
<dbReference type="AlphaFoldDB" id="A0A2N5GJE3"/>
<protein>
    <submittedName>
        <fullName evidence="2">Uncharacterized protein</fullName>
    </submittedName>
</protein>
<dbReference type="InterPro" id="IPR011426">
    <property type="entry name" value="CamS"/>
</dbReference>
<feature type="chain" id="PRO_5043159346" evidence="1">
    <location>
        <begin position="20"/>
        <end position="390"/>
    </location>
</feature>
<evidence type="ECO:0000256" key="1">
    <source>
        <dbReference type="SAM" id="SignalP"/>
    </source>
</evidence>